<dbReference type="Pfam" id="PF00400">
    <property type="entry name" value="WD40"/>
    <property type="match status" value="1"/>
</dbReference>
<accession>A0A7J7JVW7</accession>
<gene>
    <name evidence="6" type="ORF">EB796_011852</name>
</gene>
<dbReference type="InterPro" id="IPR050630">
    <property type="entry name" value="WD_repeat_EMAP"/>
</dbReference>
<evidence type="ECO:0000256" key="4">
    <source>
        <dbReference type="SAM" id="MobiDB-lite"/>
    </source>
</evidence>
<dbReference type="InterPro" id="IPR036322">
    <property type="entry name" value="WD40_repeat_dom_sf"/>
</dbReference>
<dbReference type="InterPro" id="IPR055440">
    <property type="entry name" value="Beta-prop_WDR90_4th"/>
</dbReference>
<dbReference type="SMART" id="SM00320">
    <property type="entry name" value="WD40"/>
    <property type="match status" value="10"/>
</dbReference>
<evidence type="ECO:0000256" key="2">
    <source>
        <dbReference type="ARBA" id="ARBA00022737"/>
    </source>
</evidence>
<feature type="region of interest" description="Disordered" evidence="4">
    <location>
        <begin position="122"/>
        <end position="154"/>
    </location>
</feature>
<reference evidence="6" key="1">
    <citation type="submission" date="2020-06" db="EMBL/GenBank/DDBJ databases">
        <title>Draft genome of Bugula neritina, a colonial animal packing powerful symbionts and potential medicines.</title>
        <authorList>
            <person name="Rayko M."/>
        </authorList>
    </citation>
    <scope>NUCLEOTIDE SEQUENCE [LARGE SCALE GENOMIC DNA]</scope>
    <source>
        <strain evidence="6">Kwan_BN1</strain>
    </source>
</reference>
<feature type="repeat" description="WD" evidence="3">
    <location>
        <begin position="519"/>
        <end position="560"/>
    </location>
</feature>
<dbReference type="AlphaFoldDB" id="A0A7J7JVW7"/>
<dbReference type="InterPro" id="IPR001680">
    <property type="entry name" value="WD40_rpt"/>
</dbReference>
<dbReference type="PROSITE" id="PS50082">
    <property type="entry name" value="WD_REPEATS_2"/>
    <property type="match status" value="1"/>
</dbReference>
<keyword evidence="7" id="KW-1185">Reference proteome</keyword>
<dbReference type="PANTHER" id="PTHR13720">
    <property type="entry name" value="WD-40 REPEAT PROTEIN"/>
    <property type="match status" value="1"/>
</dbReference>
<name>A0A7J7JVW7_BUGNE</name>
<dbReference type="OrthoDB" id="6252103at2759"/>
<feature type="compositionally biased region" description="Acidic residues" evidence="4">
    <location>
        <begin position="25"/>
        <end position="38"/>
    </location>
</feature>
<keyword evidence="1 3" id="KW-0853">WD repeat</keyword>
<sequence>MFTPSYSDVISCGEAIFVWQYLGNEQDEEPDESSEDVSESQLEISSGCHPAAPSPSRDQIPSHRHSPVKHTASPCKHAPSVRRSLNASLTALPRDSAPQPCSSPQRTASSMSHALAALTPLGENMQQPDSQEENSGYKSLRTPNKSSGRSRQLKPACRKHFIPVEKSSTFAQKRYVAPENQAGLKLNACLGYNGNGRDNIIWQPESGFFAYTNGCVVVIEDLKTGVQKHLTGHVEEVSTLALQSDCQEMVSASGSSADSSTGSQICFWDLSSMTCRKVITEHEGSIVSMAYSRDDRFLVTVGDYSERKVNLWETSMCTLVASTQTSQPINYVAWDPQAFNEFVTVGDQGAIMFWLVDELTDNIPKLRVQEPALPEEIASLSPRIHFTCASYAGDRVLYVGSSIGVVTAWDTKKNVCVLHWEADKCEITTLISKRGRLVTGSAGKKNLKLWSAPGMSELMLPGNTCPKNIPNIQVDDDMALDGFVTAMMFDDTLDMGIVGTECGSIWYVNWQEHSSVRLVTTNPSNITAVEFSTDGDKFLTCAEDGSLRLWLTEDREQILQFQVVDQKCLCASFAPCLEPSNVYGVQNPATFTVDGKRLAYLFVAAGYGDGTLRVFDINKAEMVIKIQPHKAPVTAVKYSSAAILISGDDDGFIALTSTLTGMTIRIINDHKGAPIHNIDISKWKAADGAVTWLACSADRRVSVWTADWSKDNCTLLDWLTFPAPAFGPDGRRNTNIDAKTYYCSLPPSIALFSPSERDVVVYTGYGMTKSIQFYDLKTTSVTRSIPLTHWAMSMDLSPSSSLISTGISERLVKVVDYTEGTFQDYIGHDDAIT</sequence>
<feature type="domain" description="WDR90 4th beta-propeller" evidence="5">
    <location>
        <begin position="526"/>
        <end position="832"/>
    </location>
</feature>
<dbReference type="SUPFAM" id="SSF50978">
    <property type="entry name" value="WD40 repeat-like"/>
    <property type="match status" value="3"/>
</dbReference>
<dbReference type="InterPro" id="IPR015943">
    <property type="entry name" value="WD40/YVTN_repeat-like_dom_sf"/>
</dbReference>
<evidence type="ECO:0000313" key="6">
    <source>
        <dbReference type="EMBL" id="KAF6029854.1"/>
    </source>
</evidence>
<feature type="region of interest" description="Disordered" evidence="4">
    <location>
        <begin position="25"/>
        <end position="81"/>
    </location>
</feature>
<evidence type="ECO:0000313" key="7">
    <source>
        <dbReference type="Proteomes" id="UP000593567"/>
    </source>
</evidence>
<feature type="region of interest" description="Disordered" evidence="4">
    <location>
        <begin position="92"/>
        <end position="111"/>
    </location>
</feature>
<feature type="compositionally biased region" description="Polar residues" evidence="4">
    <location>
        <begin position="99"/>
        <end position="111"/>
    </location>
</feature>
<dbReference type="Proteomes" id="UP000593567">
    <property type="component" value="Unassembled WGS sequence"/>
</dbReference>
<dbReference type="Gene3D" id="2.130.10.10">
    <property type="entry name" value="YVTN repeat-like/Quinoprotein amine dehydrogenase"/>
    <property type="match status" value="3"/>
</dbReference>
<evidence type="ECO:0000256" key="3">
    <source>
        <dbReference type="PROSITE-ProRule" id="PRU00221"/>
    </source>
</evidence>
<proteinExistence type="predicted"/>
<evidence type="ECO:0000256" key="1">
    <source>
        <dbReference type="ARBA" id="ARBA00022574"/>
    </source>
</evidence>
<organism evidence="6 7">
    <name type="scientific">Bugula neritina</name>
    <name type="common">Brown bryozoan</name>
    <name type="synonym">Sertularia neritina</name>
    <dbReference type="NCBI Taxonomy" id="10212"/>
    <lineage>
        <taxon>Eukaryota</taxon>
        <taxon>Metazoa</taxon>
        <taxon>Spiralia</taxon>
        <taxon>Lophotrochozoa</taxon>
        <taxon>Bryozoa</taxon>
        <taxon>Gymnolaemata</taxon>
        <taxon>Cheilostomatida</taxon>
        <taxon>Flustrina</taxon>
        <taxon>Buguloidea</taxon>
        <taxon>Bugulidae</taxon>
        <taxon>Bugula</taxon>
    </lineage>
</organism>
<dbReference type="PROSITE" id="PS50294">
    <property type="entry name" value="WD_REPEATS_REGION"/>
    <property type="match status" value="1"/>
</dbReference>
<evidence type="ECO:0000259" key="5">
    <source>
        <dbReference type="Pfam" id="PF23342"/>
    </source>
</evidence>
<feature type="compositionally biased region" description="Polar residues" evidence="4">
    <location>
        <begin position="124"/>
        <end position="150"/>
    </location>
</feature>
<keyword evidence="2" id="KW-0677">Repeat</keyword>
<dbReference type="Pfam" id="PF23342">
    <property type="entry name" value="WDR90_beta-prop_4th"/>
    <property type="match status" value="1"/>
</dbReference>
<comment type="caution">
    <text evidence="6">The sequence shown here is derived from an EMBL/GenBank/DDBJ whole genome shotgun (WGS) entry which is preliminary data.</text>
</comment>
<protein>
    <submittedName>
        <fullName evidence="6">WDR90</fullName>
    </submittedName>
</protein>
<dbReference type="EMBL" id="VXIV02001784">
    <property type="protein sequence ID" value="KAF6029854.1"/>
    <property type="molecule type" value="Genomic_DNA"/>
</dbReference>
<dbReference type="PANTHER" id="PTHR13720:SF33">
    <property type="entry name" value="HELP DOMAIN-CONTAINING PROTEIN"/>
    <property type="match status" value="1"/>
</dbReference>